<evidence type="ECO:0000259" key="7">
    <source>
        <dbReference type="PROSITE" id="PS51085"/>
    </source>
</evidence>
<dbReference type="Pfam" id="PF00111">
    <property type="entry name" value="Fer2"/>
    <property type="match status" value="1"/>
</dbReference>
<evidence type="ECO:0000256" key="2">
    <source>
        <dbReference type="ARBA" id="ARBA00022723"/>
    </source>
</evidence>
<evidence type="ECO:0000256" key="6">
    <source>
        <dbReference type="SAM" id="MobiDB-lite"/>
    </source>
</evidence>
<evidence type="ECO:0000256" key="3">
    <source>
        <dbReference type="ARBA" id="ARBA00023002"/>
    </source>
</evidence>
<dbReference type="SUPFAM" id="SSF54292">
    <property type="entry name" value="2Fe-2S ferredoxin-like"/>
    <property type="match status" value="1"/>
</dbReference>
<evidence type="ECO:0000313" key="8">
    <source>
        <dbReference type="EMBL" id="EMA53244.1"/>
    </source>
</evidence>
<dbReference type="OrthoDB" id="37184at2157"/>
<dbReference type="EMBL" id="AOME01000051">
    <property type="protein sequence ID" value="EMA53244.1"/>
    <property type="molecule type" value="Genomic_DNA"/>
</dbReference>
<dbReference type="GO" id="GO:0051537">
    <property type="term" value="F:2 iron, 2 sulfur cluster binding"/>
    <property type="evidence" value="ECO:0007669"/>
    <property type="project" value="UniProtKB-KW"/>
</dbReference>
<dbReference type="InterPro" id="IPR001041">
    <property type="entry name" value="2Fe-2S_ferredoxin-type"/>
</dbReference>
<dbReference type="Gene3D" id="1.10.150.120">
    <property type="entry name" value="[2Fe-2S]-binding domain"/>
    <property type="match status" value="1"/>
</dbReference>
<dbReference type="CDD" id="cd00207">
    <property type="entry name" value="fer2"/>
    <property type="match status" value="1"/>
</dbReference>
<dbReference type="InterPro" id="IPR036884">
    <property type="entry name" value="2Fe-2S-bd_dom_sf"/>
</dbReference>
<dbReference type="Gene3D" id="3.10.20.30">
    <property type="match status" value="1"/>
</dbReference>
<dbReference type="PROSITE" id="PS00197">
    <property type="entry name" value="2FE2S_FER_1"/>
    <property type="match status" value="1"/>
</dbReference>
<dbReference type="PROSITE" id="PS51085">
    <property type="entry name" value="2FE2S_FER_2"/>
    <property type="match status" value="1"/>
</dbReference>
<evidence type="ECO:0000256" key="1">
    <source>
        <dbReference type="ARBA" id="ARBA00022714"/>
    </source>
</evidence>
<dbReference type="InterPro" id="IPR036010">
    <property type="entry name" value="2Fe-2S_ferredoxin-like_sf"/>
</dbReference>
<dbReference type="InterPro" id="IPR051452">
    <property type="entry name" value="Diverse_Oxidoreductases"/>
</dbReference>
<dbReference type="RefSeq" id="WP_005042317.1">
    <property type="nucleotide sequence ID" value="NZ_AOME01000051.1"/>
</dbReference>
<name>M0N7Z5_9EURY</name>
<dbReference type="Pfam" id="PF01799">
    <property type="entry name" value="Fer2_2"/>
    <property type="match status" value="1"/>
</dbReference>
<dbReference type="FunFam" id="1.10.150.120:FF:000003">
    <property type="entry name" value="Carbon monoxide dehydrogenase, small subunit"/>
    <property type="match status" value="1"/>
</dbReference>
<keyword evidence="1" id="KW-0001">2Fe-2S</keyword>
<feature type="domain" description="2Fe-2S ferredoxin-type" evidence="7">
    <location>
        <begin position="15"/>
        <end position="91"/>
    </location>
</feature>
<organism evidence="8 9">
    <name type="scientific">Halococcus salifodinae DSM 8989</name>
    <dbReference type="NCBI Taxonomy" id="1227456"/>
    <lineage>
        <taxon>Archaea</taxon>
        <taxon>Methanobacteriati</taxon>
        <taxon>Methanobacteriota</taxon>
        <taxon>Stenosarchaea group</taxon>
        <taxon>Halobacteria</taxon>
        <taxon>Halobacteriales</taxon>
        <taxon>Halococcaceae</taxon>
        <taxon>Halococcus</taxon>
    </lineage>
</organism>
<keyword evidence="3" id="KW-0560">Oxidoreductase</keyword>
<dbReference type="SUPFAM" id="SSF47741">
    <property type="entry name" value="CO dehydrogenase ISP C-domain like"/>
    <property type="match status" value="1"/>
</dbReference>
<feature type="region of interest" description="Disordered" evidence="6">
    <location>
        <begin position="167"/>
        <end position="187"/>
    </location>
</feature>
<dbReference type="PANTHER" id="PTHR44379:SF5">
    <property type="entry name" value="OXIDOREDUCTASE WITH IRON-SULFUR SUBUNIT"/>
    <property type="match status" value="1"/>
</dbReference>
<keyword evidence="5" id="KW-0411">Iron-sulfur</keyword>
<evidence type="ECO:0000256" key="4">
    <source>
        <dbReference type="ARBA" id="ARBA00023004"/>
    </source>
</evidence>
<proteinExistence type="predicted"/>
<gene>
    <name evidence="8" type="ORF">C450_08017</name>
</gene>
<protein>
    <submittedName>
        <fullName evidence="8">Carbon monoxide dehydrogenase</fullName>
    </submittedName>
</protein>
<accession>M0N7Z5</accession>
<dbReference type="InterPro" id="IPR012675">
    <property type="entry name" value="Beta-grasp_dom_sf"/>
</dbReference>
<dbReference type="STRING" id="1227456.C450_08017"/>
<dbReference type="GO" id="GO:0016491">
    <property type="term" value="F:oxidoreductase activity"/>
    <property type="evidence" value="ECO:0007669"/>
    <property type="project" value="UniProtKB-KW"/>
</dbReference>
<dbReference type="InterPro" id="IPR002888">
    <property type="entry name" value="2Fe-2S-bd"/>
</dbReference>
<dbReference type="FunFam" id="3.10.20.30:FF:000020">
    <property type="entry name" value="Xanthine dehydrogenase iron-sulfur subunit"/>
    <property type="match status" value="1"/>
</dbReference>
<feature type="compositionally biased region" description="Polar residues" evidence="6">
    <location>
        <begin position="169"/>
        <end position="179"/>
    </location>
</feature>
<dbReference type="PATRIC" id="fig|1227456.3.peg.1611"/>
<dbReference type="GO" id="GO:0046872">
    <property type="term" value="F:metal ion binding"/>
    <property type="evidence" value="ECO:0007669"/>
    <property type="project" value="UniProtKB-KW"/>
</dbReference>
<keyword evidence="2" id="KW-0479">Metal-binding</keyword>
<keyword evidence="4" id="KW-0408">Iron</keyword>
<comment type="caution">
    <text evidence="8">The sequence shown here is derived from an EMBL/GenBank/DDBJ whole genome shotgun (WGS) entry which is preliminary data.</text>
</comment>
<keyword evidence="9" id="KW-1185">Reference proteome</keyword>
<dbReference type="InterPro" id="IPR006058">
    <property type="entry name" value="2Fe2S_fd_BS"/>
</dbReference>
<evidence type="ECO:0000313" key="9">
    <source>
        <dbReference type="Proteomes" id="UP000011625"/>
    </source>
</evidence>
<dbReference type="AlphaFoldDB" id="M0N7Z5"/>
<reference evidence="8 9" key="1">
    <citation type="journal article" date="2014" name="PLoS Genet.">
        <title>Phylogenetically driven sequencing of extremely halophilic archaea reveals strategies for static and dynamic osmo-response.</title>
        <authorList>
            <person name="Becker E.A."/>
            <person name="Seitzer P.M."/>
            <person name="Tritt A."/>
            <person name="Larsen D."/>
            <person name="Krusor M."/>
            <person name="Yao A.I."/>
            <person name="Wu D."/>
            <person name="Madern D."/>
            <person name="Eisen J.A."/>
            <person name="Darling A.E."/>
            <person name="Facciotti M.T."/>
        </authorList>
    </citation>
    <scope>NUCLEOTIDE SEQUENCE [LARGE SCALE GENOMIC DNA]</scope>
    <source>
        <strain evidence="8 9">DSM 8989</strain>
    </source>
</reference>
<evidence type="ECO:0000256" key="5">
    <source>
        <dbReference type="ARBA" id="ARBA00023014"/>
    </source>
</evidence>
<sequence>MSADTPEDAVGRPTREVSLTVNGETVEAEVEPRLKLSDFLRNHCGLRGVRVGCEHGVCGACTVSFDGDIVKSCLVYAVQADGREIGTVEGLAEGGDLGPVQRAFHEEHALQCGFCTSGFVMATRDLLERNPDPSDEAIRKGLADNICRCTGYQNIYDAVHRAADEMDTNGGQRSATNVDADTDAEVD</sequence>
<dbReference type="Proteomes" id="UP000011625">
    <property type="component" value="Unassembled WGS sequence"/>
</dbReference>
<dbReference type="PANTHER" id="PTHR44379">
    <property type="entry name" value="OXIDOREDUCTASE WITH IRON-SULFUR SUBUNIT"/>
    <property type="match status" value="1"/>
</dbReference>